<organism evidence="2 3">
    <name type="scientific">Schaalia cardiffensis F0333</name>
    <dbReference type="NCBI Taxonomy" id="888050"/>
    <lineage>
        <taxon>Bacteria</taxon>
        <taxon>Bacillati</taxon>
        <taxon>Actinomycetota</taxon>
        <taxon>Actinomycetes</taxon>
        <taxon>Actinomycetales</taxon>
        <taxon>Actinomycetaceae</taxon>
        <taxon>Schaalia</taxon>
    </lineage>
</organism>
<proteinExistence type="predicted"/>
<reference evidence="2 3" key="1">
    <citation type="submission" date="2013-03" db="EMBL/GenBank/DDBJ databases">
        <title>Reference genome for the Human Microbiome Project.</title>
        <authorList>
            <person name="Aqrawi P."/>
            <person name="Ayvaz T."/>
            <person name="Bess C."/>
            <person name="Blankenburg K."/>
            <person name="Coyle M."/>
            <person name="Deng J."/>
            <person name="Forbes L."/>
            <person name="Fowler G."/>
            <person name="Francisco L."/>
            <person name="Fu Q."/>
            <person name="Gibbs R."/>
            <person name="Gross S."/>
            <person name="Gubbala S."/>
            <person name="Hale W."/>
            <person name="Hemphill L."/>
            <person name="Highlander S."/>
            <person name="Hirani K."/>
            <person name="Jackson L."/>
            <person name="Jakkamsetti A."/>
            <person name="Javaid M."/>
            <person name="Jayaseelan J.C."/>
            <person name="Jiang H."/>
            <person name="Joshi V."/>
            <person name="Korchina V."/>
            <person name="Kovar C."/>
            <person name="Lara F."/>
            <person name="Lee S."/>
            <person name="Liu Y."/>
            <person name="Mata R."/>
            <person name="Mathew T."/>
            <person name="Munidasa M."/>
            <person name="Muzny D."/>
            <person name="Nazareth L."/>
            <person name="Ngo R."/>
            <person name="Nguyen L."/>
            <person name="Nguyen N."/>
            <person name="Okwuonu G."/>
            <person name="Ongeri F."/>
            <person name="Palculict T."/>
            <person name="Patil S."/>
            <person name="Petrosino J."/>
            <person name="Pham C."/>
            <person name="Pham P."/>
            <person name="Pu L.-L."/>
            <person name="Qin X."/>
            <person name="Qu J."/>
            <person name="Reid J."/>
            <person name="Ross M."/>
            <person name="Ruth R."/>
            <person name="Saada N."/>
            <person name="San Lucas F."/>
            <person name="Santibanez J."/>
            <person name="Shang Y."/>
            <person name="Simmons D."/>
            <person name="Song X.-Z."/>
            <person name="Tang L.-Y."/>
            <person name="Thornton R."/>
            <person name="Warren J."/>
            <person name="Weissenberger G."/>
            <person name="Wilczek-Boney K."/>
            <person name="Worley K."/>
            <person name="Youmans B."/>
            <person name="Zhang J."/>
            <person name="Zhang L."/>
            <person name="Zhao Z."/>
            <person name="Zhou C."/>
            <person name="Zhu D."/>
            <person name="Zhu Y."/>
        </authorList>
    </citation>
    <scope>NUCLEOTIDE SEQUENCE [LARGE SCALE GENOMIC DNA]</scope>
    <source>
        <strain evidence="2 3">F0333</strain>
    </source>
</reference>
<feature type="region of interest" description="Disordered" evidence="1">
    <location>
        <begin position="20"/>
        <end position="46"/>
    </location>
</feature>
<accession>N6X5W6</accession>
<dbReference type="Proteomes" id="UP000013015">
    <property type="component" value="Unassembled WGS sequence"/>
</dbReference>
<dbReference type="AlphaFoldDB" id="N6X5W6"/>
<gene>
    <name evidence="2" type="ORF">HMPREF9004_0417</name>
</gene>
<dbReference type="STRING" id="888050.HMPREF9004_0417"/>
<comment type="caution">
    <text evidence="2">The sequence shown here is derived from an EMBL/GenBank/DDBJ whole genome shotgun (WGS) entry which is preliminary data.</text>
</comment>
<name>N6X5W6_9ACTO</name>
<evidence type="ECO:0000313" key="3">
    <source>
        <dbReference type="Proteomes" id="UP000013015"/>
    </source>
</evidence>
<keyword evidence="3" id="KW-1185">Reference proteome</keyword>
<evidence type="ECO:0000313" key="2">
    <source>
        <dbReference type="EMBL" id="ENO18747.1"/>
    </source>
</evidence>
<evidence type="ECO:0000256" key="1">
    <source>
        <dbReference type="SAM" id="MobiDB-lite"/>
    </source>
</evidence>
<dbReference type="HOGENOM" id="CLU_3179036_0_0_11"/>
<protein>
    <submittedName>
        <fullName evidence="2">Uncharacterized protein</fullName>
    </submittedName>
</protein>
<dbReference type="EMBL" id="AQHZ01000007">
    <property type="protein sequence ID" value="ENO18747.1"/>
    <property type="molecule type" value="Genomic_DNA"/>
</dbReference>
<sequence length="46" mass="5300">MIPLSLHFNRPESRRLRLHRTPIPTAFQSRPPHPRLDDEAPGFGGQ</sequence>